<keyword evidence="5" id="KW-1185">Reference proteome</keyword>
<dbReference type="PANTHER" id="PTHR10353:SF291">
    <property type="entry name" value="CYTOSOLIC BETA-GLUCOSIDASE"/>
    <property type="match status" value="1"/>
</dbReference>
<dbReference type="GeneTree" id="ENSGT00940000160460"/>
<dbReference type="InterPro" id="IPR018120">
    <property type="entry name" value="Glyco_hydro_1_AS"/>
</dbReference>
<dbReference type="GO" id="GO:0016020">
    <property type="term" value="C:membrane"/>
    <property type="evidence" value="ECO:0007669"/>
    <property type="project" value="GOC"/>
</dbReference>
<sequence>MNMFPEDFAWGASTAAYQIEGGWDADGKGESIWDAFCHRDDSSVFERHTGDVSCNSYHLWEEDLRCIEELGLTHYRLSLSWSRLLPDGTTGHVNQQGVRYYNQVLDGLLARGVTPMVTLYHFDLPQALQDRGGWQSADTPALFDAYARFCFGAFGDRVRLWITLNEPYVCAKLGHEDGLHAPGVRGAAYRAGHHMLRAHALAWHSYDAGYRRAQGGLVSMAINSDWAEPEDADSAEDAAAAARYLAFSLGWFAWPLFVSGDYPEVMRAAVDARLPRFSGVQPAVLGTADFFALNYYTARKVRSVGVDGGAPSMKKDLGAEGVVDPAWPLCGLPWLAVAPHGLRQLLKYIKATFNHPAVYITENGFAQTGPVLMEDGERAAFYRETVGEVAKAIEEDGVDVRGYFAWSLLDNFEWTDGYGARFGLFHVDFSDDERARTMYRSGREYAAIISKHRSRSRAHRELTSS</sequence>
<dbReference type="GO" id="GO:0004565">
    <property type="term" value="F:beta-galactosidase activity"/>
    <property type="evidence" value="ECO:0007669"/>
    <property type="project" value="TreeGrafter"/>
</dbReference>
<dbReference type="Gene3D" id="3.20.20.80">
    <property type="entry name" value="Glycosidases"/>
    <property type="match status" value="1"/>
</dbReference>
<dbReference type="SUPFAM" id="SSF51445">
    <property type="entry name" value="(Trans)glycosidases"/>
    <property type="match status" value="1"/>
</dbReference>
<dbReference type="GO" id="GO:0046477">
    <property type="term" value="P:glycosylceramide catabolic process"/>
    <property type="evidence" value="ECO:0007669"/>
    <property type="project" value="TreeGrafter"/>
</dbReference>
<dbReference type="InterPro" id="IPR017853">
    <property type="entry name" value="GH"/>
</dbReference>
<organism evidence="4 5">
    <name type="scientific">Gadus morhua</name>
    <name type="common">Atlantic cod</name>
    <dbReference type="NCBI Taxonomy" id="8049"/>
    <lineage>
        <taxon>Eukaryota</taxon>
        <taxon>Metazoa</taxon>
        <taxon>Chordata</taxon>
        <taxon>Craniata</taxon>
        <taxon>Vertebrata</taxon>
        <taxon>Euteleostomi</taxon>
        <taxon>Actinopterygii</taxon>
        <taxon>Neopterygii</taxon>
        <taxon>Teleostei</taxon>
        <taxon>Neoteleostei</taxon>
        <taxon>Acanthomorphata</taxon>
        <taxon>Zeiogadaria</taxon>
        <taxon>Gadariae</taxon>
        <taxon>Gadiformes</taxon>
        <taxon>Gadoidei</taxon>
        <taxon>Gadidae</taxon>
        <taxon>Gadus</taxon>
    </lineage>
</organism>
<evidence type="ECO:0000256" key="1">
    <source>
        <dbReference type="PROSITE-ProRule" id="PRU10055"/>
    </source>
</evidence>
<dbReference type="PROSITE" id="PS00572">
    <property type="entry name" value="GLYCOSYL_HYDROL_F1_1"/>
    <property type="match status" value="1"/>
</dbReference>
<evidence type="ECO:0000313" key="5">
    <source>
        <dbReference type="Proteomes" id="UP000694546"/>
    </source>
</evidence>
<reference evidence="4" key="2">
    <citation type="submission" date="2025-09" db="UniProtKB">
        <authorList>
            <consortium name="Ensembl"/>
        </authorList>
    </citation>
    <scope>IDENTIFICATION</scope>
</reference>
<name>A0A8C5BSL7_GADMO</name>
<dbReference type="GO" id="GO:0005829">
    <property type="term" value="C:cytosol"/>
    <property type="evidence" value="ECO:0007669"/>
    <property type="project" value="TreeGrafter"/>
</dbReference>
<dbReference type="InterPro" id="IPR001360">
    <property type="entry name" value="Glyco_hydro_1"/>
</dbReference>
<evidence type="ECO:0000256" key="2">
    <source>
        <dbReference type="RuleBase" id="RU003690"/>
    </source>
</evidence>
<evidence type="ECO:0000313" key="4">
    <source>
        <dbReference type="Ensembl" id="ENSGMOP00000050465.1"/>
    </source>
</evidence>
<dbReference type="PROSITE" id="PS00653">
    <property type="entry name" value="GLYCOSYL_HYDROL_F1_2"/>
    <property type="match status" value="1"/>
</dbReference>
<dbReference type="InterPro" id="IPR033132">
    <property type="entry name" value="GH_1_N_CS"/>
</dbReference>
<dbReference type="Proteomes" id="UP000694546">
    <property type="component" value="Chromosome 17"/>
</dbReference>
<dbReference type="GO" id="GO:0005975">
    <property type="term" value="P:carbohydrate metabolic process"/>
    <property type="evidence" value="ECO:0007669"/>
    <property type="project" value="InterPro"/>
</dbReference>
<dbReference type="PRINTS" id="PR00131">
    <property type="entry name" value="GLHYDRLASE1"/>
</dbReference>
<comment type="similarity">
    <text evidence="2">Belongs to the glycosyl hydrolase 1 family.</text>
</comment>
<keyword evidence="3" id="KW-0326">Glycosidase</keyword>
<accession>A0A8C5BSL7</accession>
<keyword evidence="3" id="KW-0378">Hydrolase</keyword>
<proteinExistence type="inferred from homology"/>
<reference evidence="4" key="1">
    <citation type="submission" date="2025-08" db="UniProtKB">
        <authorList>
            <consortium name="Ensembl"/>
        </authorList>
    </citation>
    <scope>IDENTIFICATION</scope>
</reference>
<dbReference type="GO" id="GO:0017042">
    <property type="term" value="F:glycosylceramidase activity"/>
    <property type="evidence" value="ECO:0007669"/>
    <property type="project" value="TreeGrafter"/>
</dbReference>
<dbReference type="Ensembl" id="ENSGMOT00000061941.1">
    <property type="protein sequence ID" value="ENSGMOP00000050465.1"/>
    <property type="gene ID" value="ENSGMOG00000024629.1"/>
</dbReference>
<dbReference type="AlphaFoldDB" id="A0A8C5BSL7"/>
<dbReference type="Pfam" id="PF00232">
    <property type="entry name" value="Glyco_hydro_1"/>
    <property type="match status" value="1"/>
</dbReference>
<gene>
    <name evidence="4" type="primary">GBA3</name>
    <name evidence="4" type="synonym">gba3</name>
</gene>
<dbReference type="OMA" id="YQIEGHG"/>
<dbReference type="PANTHER" id="PTHR10353">
    <property type="entry name" value="GLYCOSYL HYDROLASE"/>
    <property type="match status" value="1"/>
</dbReference>
<evidence type="ECO:0000256" key="3">
    <source>
        <dbReference type="RuleBase" id="RU004468"/>
    </source>
</evidence>
<feature type="active site" description="Nucleophile" evidence="1">
    <location>
        <position position="362"/>
    </location>
</feature>
<protein>
    <submittedName>
        <fullName evidence="4">Glucosidase, beta, acid 3 (gene/pseudogene)</fullName>
    </submittedName>
</protein>